<dbReference type="GO" id="GO:0006629">
    <property type="term" value="P:lipid metabolic process"/>
    <property type="evidence" value="ECO:0007669"/>
    <property type="project" value="InterPro"/>
</dbReference>
<reference evidence="2" key="1">
    <citation type="submission" date="2020-10" db="EMBL/GenBank/DDBJ databases">
        <authorList>
            <person name="Gilroy R."/>
        </authorList>
    </citation>
    <scope>NUCLEOTIDE SEQUENCE</scope>
    <source>
        <strain evidence="2">ChiGjej1B1-24693</strain>
    </source>
</reference>
<dbReference type="InterPro" id="IPR030395">
    <property type="entry name" value="GP_PDE_dom"/>
</dbReference>
<comment type="caution">
    <text evidence="2">The sequence shown here is derived from an EMBL/GenBank/DDBJ whole genome shotgun (WGS) entry which is preliminary data.</text>
</comment>
<evidence type="ECO:0000313" key="3">
    <source>
        <dbReference type="Proteomes" id="UP000886842"/>
    </source>
</evidence>
<dbReference type="PROSITE" id="PS51704">
    <property type="entry name" value="GP_PDE"/>
    <property type="match status" value="1"/>
</dbReference>
<dbReference type="CDD" id="cd08566">
    <property type="entry name" value="GDPD_AtGDE_like"/>
    <property type="match status" value="1"/>
</dbReference>
<dbReference type="Proteomes" id="UP000886842">
    <property type="component" value="Unassembled WGS sequence"/>
</dbReference>
<name>A0A9D1GZJ0_9ACTN</name>
<dbReference type="Pfam" id="PF16387">
    <property type="entry name" value="DUF4996"/>
    <property type="match status" value="1"/>
</dbReference>
<reference evidence="2" key="2">
    <citation type="journal article" date="2021" name="PeerJ">
        <title>Extensive microbial diversity within the chicken gut microbiome revealed by metagenomics and culture.</title>
        <authorList>
            <person name="Gilroy R."/>
            <person name="Ravi A."/>
            <person name="Getino M."/>
            <person name="Pursley I."/>
            <person name="Horton D.L."/>
            <person name="Alikhan N.F."/>
            <person name="Baker D."/>
            <person name="Gharbi K."/>
            <person name="Hall N."/>
            <person name="Watson M."/>
            <person name="Adriaenssens E.M."/>
            <person name="Foster-Nyarko E."/>
            <person name="Jarju S."/>
            <person name="Secka A."/>
            <person name="Antonio M."/>
            <person name="Oren A."/>
            <person name="Chaudhuri R.R."/>
            <person name="La Ragione R."/>
            <person name="Hildebrand F."/>
            <person name="Pallen M.J."/>
        </authorList>
    </citation>
    <scope>NUCLEOTIDE SEQUENCE</scope>
    <source>
        <strain evidence="2">ChiGjej1B1-24693</strain>
    </source>
</reference>
<dbReference type="InterPro" id="IPR017946">
    <property type="entry name" value="PLC-like_Pdiesterase_TIM-brl"/>
</dbReference>
<sequence>MATAAALQSALQTLFDRRSPLIVAHRGTTLGSFPDNTLRSAIGALQSGADVIETDVIVSTDGEYFCFHNGYEPKLLTEQVDLRTLTAAEIEQKRFAWQGGKAQPGPERLSSLLDGLPDSWINIDRSWDLWPGLLDWLDRADVAERVLLKSPPKPGPLAALAAHRVPYLYFPIVRTPDELAAVEAIDGINLIGAELLAANEDDPFADPAAVAAVAERYPFVQLNAINLENGARLYLDFDDDTSILTGPEAGWGRLVEAGATVIQTDWPHLLRDYLASRVPA</sequence>
<dbReference type="PANTHER" id="PTHR46211:SF14">
    <property type="entry name" value="GLYCEROPHOSPHODIESTER PHOSPHODIESTERASE"/>
    <property type="match status" value="1"/>
</dbReference>
<accession>A0A9D1GZJ0</accession>
<feature type="domain" description="GP-PDE" evidence="1">
    <location>
        <begin position="20"/>
        <end position="280"/>
    </location>
</feature>
<gene>
    <name evidence="2" type="ORF">IAA98_09650</name>
</gene>
<proteinExistence type="predicted"/>
<dbReference type="PANTHER" id="PTHR46211">
    <property type="entry name" value="GLYCEROPHOSPHORYL DIESTER PHOSPHODIESTERASE"/>
    <property type="match status" value="1"/>
</dbReference>
<dbReference type="AlphaFoldDB" id="A0A9D1GZJ0"/>
<evidence type="ECO:0000259" key="1">
    <source>
        <dbReference type="PROSITE" id="PS51704"/>
    </source>
</evidence>
<dbReference type="EMBL" id="DVLP01000286">
    <property type="protein sequence ID" value="HIT75838.1"/>
    <property type="molecule type" value="Genomic_DNA"/>
</dbReference>
<organism evidence="2 3">
    <name type="scientific">Candidatus Avipropionibacterium avicola</name>
    <dbReference type="NCBI Taxonomy" id="2840701"/>
    <lineage>
        <taxon>Bacteria</taxon>
        <taxon>Bacillati</taxon>
        <taxon>Actinomycetota</taxon>
        <taxon>Actinomycetes</taxon>
        <taxon>Propionibacteriales</taxon>
        <taxon>Propionibacteriaceae</taxon>
        <taxon>Propionibacteriaceae incertae sedis</taxon>
        <taxon>Candidatus Avipropionibacterium</taxon>
    </lineage>
</organism>
<protein>
    <submittedName>
        <fullName evidence="2">Glycerophosphodiester phosphodiesterase family protein</fullName>
    </submittedName>
</protein>
<dbReference type="Gene3D" id="3.20.20.190">
    <property type="entry name" value="Phosphatidylinositol (PI) phosphodiesterase"/>
    <property type="match status" value="1"/>
</dbReference>
<evidence type="ECO:0000313" key="2">
    <source>
        <dbReference type="EMBL" id="HIT75838.1"/>
    </source>
</evidence>
<dbReference type="InterPro" id="IPR032160">
    <property type="entry name" value="DUF4996"/>
</dbReference>
<dbReference type="Pfam" id="PF03009">
    <property type="entry name" value="GDPD"/>
    <property type="match status" value="1"/>
</dbReference>
<dbReference type="SUPFAM" id="SSF51695">
    <property type="entry name" value="PLC-like phosphodiesterases"/>
    <property type="match status" value="1"/>
</dbReference>
<dbReference type="GO" id="GO:0008081">
    <property type="term" value="F:phosphoric diester hydrolase activity"/>
    <property type="evidence" value="ECO:0007669"/>
    <property type="project" value="InterPro"/>
</dbReference>